<dbReference type="GO" id="GO:0008061">
    <property type="term" value="F:chitin binding"/>
    <property type="evidence" value="ECO:0007669"/>
    <property type="project" value="InterPro"/>
</dbReference>
<dbReference type="SUPFAM" id="SSF49785">
    <property type="entry name" value="Galactose-binding domain-like"/>
    <property type="match status" value="1"/>
</dbReference>
<feature type="compositionally biased region" description="Polar residues" evidence="7">
    <location>
        <begin position="176"/>
        <end position="185"/>
    </location>
</feature>
<evidence type="ECO:0000259" key="9">
    <source>
        <dbReference type="PROSITE" id="PS50853"/>
    </source>
</evidence>
<organism evidence="11 12">
    <name type="scientific">Actinocrispum wychmicini</name>
    <dbReference type="NCBI Taxonomy" id="1213861"/>
    <lineage>
        <taxon>Bacteria</taxon>
        <taxon>Bacillati</taxon>
        <taxon>Actinomycetota</taxon>
        <taxon>Actinomycetes</taxon>
        <taxon>Pseudonocardiales</taxon>
        <taxon>Pseudonocardiaceae</taxon>
        <taxon>Actinocrispum</taxon>
    </lineage>
</organism>
<dbReference type="Pfam" id="PF00704">
    <property type="entry name" value="Glyco_hydro_18"/>
    <property type="match status" value="1"/>
</dbReference>
<dbReference type="CDD" id="cd02871">
    <property type="entry name" value="GH18_chitinase_D-like"/>
    <property type="match status" value="1"/>
</dbReference>
<evidence type="ECO:0000259" key="10">
    <source>
        <dbReference type="PROSITE" id="PS51910"/>
    </source>
</evidence>
<dbReference type="Pfam" id="PF00041">
    <property type="entry name" value="fn3"/>
    <property type="match status" value="1"/>
</dbReference>
<keyword evidence="5" id="KW-0624">Polysaccharide degradation</keyword>
<proteinExistence type="inferred from homology"/>
<dbReference type="InterPro" id="IPR013783">
    <property type="entry name" value="Ig-like_fold"/>
</dbReference>
<dbReference type="InterPro" id="IPR003961">
    <property type="entry name" value="FN3_dom"/>
</dbReference>
<feature type="region of interest" description="Disordered" evidence="7">
    <location>
        <begin position="159"/>
        <end position="185"/>
    </location>
</feature>
<dbReference type="Pfam" id="PF02018">
    <property type="entry name" value="CBM_4_9"/>
    <property type="match status" value="1"/>
</dbReference>
<feature type="compositionally biased region" description="Pro residues" evidence="7">
    <location>
        <begin position="166"/>
        <end position="175"/>
    </location>
</feature>
<reference evidence="11 12" key="1">
    <citation type="submission" date="2019-03" db="EMBL/GenBank/DDBJ databases">
        <title>Genomic Encyclopedia of Type Strains, Phase IV (KMG-IV): sequencing the most valuable type-strain genomes for metagenomic binning, comparative biology and taxonomic classification.</title>
        <authorList>
            <person name="Goeker M."/>
        </authorList>
    </citation>
    <scope>NUCLEOTIDE SEQUENCE [LARGE SCALE GENOMIC DNA]</scope>
    <source>
        <strain evidence="11 12">DSM 45934</strain>
    </source>
</reference>
<sequence>MASRVWRLFSAAVLAIAALALVPAGPAAAANIVSNPGFETGTTSSWTCSNATVANSPVHSGAKALAGTPAGQDFAQCTQSIIVVPNTKYTLSAWVNGSYTYVGVTGTGTTDTSTWTPVAGQYTQLSVGFTTGANTKSITVFVHGWYGQPTYFADDFTIDGPGGGDPNPPVVPNPPTGLSGTATSDTTSSLNWSAVSNATSYNVYRNGTKIGSSTSASFNDSGLTAQTTYSYAVTAVNTAGESAKSTAVSVTTPQSGGGNPGGGSLPKHVLTGYWQNFFNGARALKLADVPATYDIIAVAFADAVPSRPGGISFTLDSGLSSQLGGYTDAQFRADIKTVHARGQKVIISVGGQNGTISVGDSTAANNFANDVKGLIATYGFDGVDIDLENGISAGPMGSALHSIAAGGGSVITLAPQTIDMQSTGNGYFQLALNIKDVLTVVNMQYYNSGSMNGCDQGVYSQSTVNFLTALACIQLQGGLRPDQVGLGLPASTSAAGGGFQSPGNVNNALDCLARGTNCGSFKPSTTWPAIRGAMTWSINWDATNSFQFANTVAPHLDTLP</sequence>
<dbReference type="SMART" id="SM00060">
    <property type="entry name" value="FN3"/>
    <property type="match status" value="1"/>
</dbReference>
<dbReference type="InterPro" id="IPR003305">
    <property type="entry name" value="CenC_carb-bd"/>
</dbReference>
<dbReference type="InterPro" id="IPR008979">
    <property type="entry name" value="Galactose-bd-like_sf"/>
</dbReference>
<dbReference type="InterPro" id="IPR036116">
    <property type="entry name" value="FN3_sf"/>
</dbReference>
<feature type="domain" description="GH18" evidence="10">
    <location>
        <begin position="268"/>
        <end position="559"/>
    </location>
</feature>
<keyword evidence="4 6" id="KW-0326">Glycosidase</keyword>
<keyword evidence="5" id="KW-0119">Carbohydrate metabolism</keyword>
<keyword evidence="8" id="KW-0732">Signal</keyword>
<dbReference type="RefSeq" id="WP_132124758.1">
    <property type="nucleotide sequence ID" value="NZ_SLWS01000013.1"/>
</dbReference>
<feature type="chain" id="PRO_5020237161" description="chitinase" evidence="8">
    <location>
        <begin position="30"/>
        <end position="560"/>
    </location>
</feature>
<evidence type="ECO:0000256" key="7">
    <source>
        <dbReference type="SAM" id="MobiDB-lite"/>
    </source>
</evidence>
<evidence type="ECO:0000256" key="3">
    <source>
        <dbReference type="ARBA" id="ARBA00022801"/>
    </source>
</evidence>
<dbReference type="InterPro" id="IPR050542">
    <property type="entry name" value="Glycosyl_Hydrlase18_Chitinase"/>
</dbReference>
<dbReference type="SMART" id="SM00636">
    <property type="entry name" value="Glyco_18"/>
    <property type="match status" value="1"/>
</dbReference>
<dbReference type="PROSITE" id="PS51910">
    <property type="entry name" value="GH18_2"/>
    <property type="match status" value="1"/>
</dbReference>
<dbReference type="InterPro" id="IPR017853">
    <property type="entry name" value="GH"/>
</dbReference>
<dbReference type="InterPro" id="IPR001223">
    <property type="entry name" value="Glyco_hydro18_cat"/>
</dbReference>
<dbReference type="Gene3D" id="2.60.120.260">
    <property type="entry name" value="Galactose-binding domain-like"/>
    <property type="match status" value="1"/>
</dbReference>
<protein>
    <recommendedName>
        <fullName evidence="2">chitinase</fullName>
        <ecNumber evidence="2">3.2.1.14</ecNumber>
    </recommendedName>
</protein>
<dbReference type="Proteomes" id="UP000295680">
    <property type="component" value="Unassembled WGS sequence"/>
</dbReference>
<dbReference type="EC" id="3.2.1.14" evidence="2"/>
<dbReference type="GO" id="GO:0008843">
    <property type="term" value="F:endochitinase activity"/>
    <property type="evidence" value="ECO:0007669"/>
    <property type="project" value="UniProtKB-EC"/>
</dbReference>
<evidence type="ECO:0000313" key="12">
    <source>
        <dbReference type="Proteomes" id="UP000295680"/>
    </source>
</evidence>
<dbReference type="OrthoDB" id="5172397at2"/>
<dbReference type="InterPro" id="IPR011583">
    <property type="entry name" value="Chitinase_II/V-like_cat"/>
</dbReference>
<dbReference type="InterPro" id="IPR001579">
    <property type="entry name" value="Glyco_hydro_18_chit_AS"/>
</dbReference>
<dbReference type="SUPFAM" id="SSF49265">
    <property type="entry name" value="Fibronectin type III"/>
    <property type="match status" value="1"/>
</dbReference>
<feature type="signal peptide" evidence="8">
    <location>
        <begin position="1"/>
        <end position="29"/>
    </location>
</feature>
<dbReference type="PANTHER" id="PTHR45708:SF49">
    <property type="entry name" value="ENDOCHITINASE"/>
    <property type="match status" value="1"/>
</dbReference>
<dbReference type="GO" id="GO:0000272">
    <property type="term" value="P:polysaccharide catabolic process"/>
    <property type="evidence" value="ECO:0007669"/>
    <property type="project" value="UniProtKB-KW"/>
</dbReference>
<dbReference type="SUPFAM" id="SSF51445">
    <property type="entry name" value="(Trans)glycosidases"/>
    <property type="match status" value="1"/>
</dbReference>
<keyword evidence="12" id="KW-1185">Reference proteome</keyword>
<comment type="caution">
    <text evidence="11">The sequence shown here is derived from an EMBL/GenBank/DDBJ whole genome shotgun (WGS) entry which is preliminary data.</text>
</comment>
<dbReference type="PANTHER" id="PTHR45708">
    <property type="entry name" value="ENDOCHITINASE"/>
    <property type="match status" value="1"/>
</dbReference>
<evidence type="ECO:0000256" key="6">
    <source>
        <dbReference type="RuleBase" id="RU000489"/>
    </source>
</evidence>
<accession>A0A4R2IY30</accession>
<dbReference type="AlphaFoldDB" id="A0A4R2IY30"/>
<evidence type="ECO:0000256" key="4">
    <source>
        <dbReference type="ARBA" id="ARBA00023295"/>
    </source>
</evidence>
<dbReference type="PROSITE" id="PS50853">
    <property type="entry name" value="FN3"/>
    <property type="match status" value="1"/>
</dbReference>
<evidence type="ECO:0000313" key="11">
    <source>
        <dbReference type="EMBL" id="TCO50811.1"/>
    </source>
</evidence>
<evidence type="ECO:0000256" key="1">
    <source>
        <dbReference type="ARBA" id="ARBA00009121"/>
    </source>
</evidence>
<name>A0A4R2IY30_9PSEU</name>
<dbReference type="EMBL" id="SLWS01000013">
    <property type="protein sequence ID" value="TCO50811.1"/>
    <property type="molecule type" value="Genomic_DNA"/>
</dbReference>
<keyword evidence="3 6" id="KW-0378">Hydrolase</keyword>
<comment type="similarity">
    <text evidence="1">Belongs to the glycosyl hydrolase 18 family. Chitinase class II subfamily.</text>
</comment>
<dbReference type="Gene3D" id="2.60.40.10">
    <property type="entry name" value="Immunoglobulins"/>
    <property type="match status" value="1"/>
</dbReference>
<gene>
    <name evidence="11" type="ORF">EV192_113192</name>
</gene>
<evidence type="ECO:0000256" key="8">
    <source>
        <dbReference type="SAM" id="SignalP"/>
    </source>
</evidence>
<feature type="domain" description="Fibronectin type-III" evidence="9">
    <location>
        <begin position="174"/>
        <end position="255"/>
    </location>
</feature>
<dbReference type="CDD" id="cd00063">
    <property type="entry name" value="FN3"/>
    <property type="match status" value="1"/>
</dbReference>
<evidence type="ECO:0000256" key="2">
    <source>
        <dbReference type="ARBA" id="ARBA00012729"/>
    </source>
</evidence>
<evidence type="ECO:0000256" key="5">
    <source>
        <dbReference type="ARBA" id="ARBA00023326"/>
    </source>
</evidence>
<dbReference type="PROSITE" id="PS01095">
    <property type="entry name" value="GH18_1"/>
    <property type="match status" value="1"/>
</dbReference>
<dbReference type="Gene3D" id="3.20.20.80">
    <property type="entry name" value="Glycosidases"/>
    <property type="match status" value="1"/>
</dbReference>